<evidence type="ECO:0000313" key="3">
    <source>
        <dbReference type="Proteomes" id="UP000028931"/>
    </source>
</evidence>
<accession>A0A077FFC2</accession>
<gene>
    <name evidence="2" type="ORF">PSAKL28_27040</name>
</gene>
<dbReference type="OrthoDB" id="7056038at2"/>
<dbReference type="InterPro" id="IPR022385">
    <property type="entry name" value="Rhs_assc_core"/>
</dbReference>
<dbReference type="eggNOG" id="COG3209">
    <property type="taxonomic scope" value="Bacteria"/>
</dbReference>
<dbReference type="Pfam" id="PF24494">
    <property type="entry name" value="DUF7587"/>
    <property type="match status" value="1"/>
</dbReference>
<reference evidence="2 3" key="1">
    <citation type="submission" date="2014-07" db="EMBL/GenBank/DDBJ databases">
        <authorList>
            <person name="Lee K."/>
            <person name="Lim J.Y."/>
            <person name="Hwang I."/>
        </authorList>
    </citation>
    <scope>NUCLEOTIDE SEQUENCE [LARGE SCALE GENOMIC DNA]</scope>
    <source>
        <strain evidence="2 3">KL28</strain>
    </source>
</reference>
<dbReference type="Proteomes" id="UP000028931">
    <property type="component" value="Chromosome"/>
</dbReference>
<dbReference type="PANTHER" id="PTHR32305:SF15">
    <property type="entry name" value="PROTEIN RHSA-RELATED"/>
    <property type="match status" value="1"/>
</dbReference>
<dbReference type="Gene3D" id="2.180.10.10">
    <property type="entry name" value="RHS repeat-associated core"/>
    <property type="match status" value="1"/>
</dbReference>
<dbReference type="EMBL" id="CP009048">
    <property type="protein sequence ID" value="AIL61896.1"/>
    <property type="molecule type" value="Genomic_DNA"/>
</dbReference>
<dbReference type="InterPro" id="IPR050708">
    <property type="entry name" value="T6SS_VgrG/RHS"/>
</dbReference>
<organism evidence="2 3">
    <name type="scientific">Pseudomonas alkylphenolica</name>
    <dbReference type="NCBI Taxonomy" id="237609"/>
    <lineage>
        <taxon>Bacteria</taxon>
        <taxon>Pseudomonadati</taxon>
        <taxon>Pseudomonadota</taxon>
        <taxon>Gammaproteobacteria</taxon>
        <taxon>Pseudomonadales</taxon>
        <taxon>Pseudomonadaceae</taxon>
        <taxon>Pseudomonas</taxon>
    </lineage>
</organism>
<proteinExistence type="predicted"/>
<dbReference type="AlphaFoldDB" id="A0A077FFC2"/>
<dbReference type="KEGG" id="palk:PSAKL28_27040"/>
<evidence type="ECO:0000259" key="1">
    <source>
        <dbReference type="Pfam" id="PF24494"/>
    </source>
</evidence>
<sequence>MLTYLYQHTPSLTVIDPRGLPARTIAYHRRDVEEDIAAHVHRQVFNAMGHLSQQWDPRLLELSEIAVGVQPNQTTLHSLSGQVLQSESVDAGWRVTCYDAAGLLCDSWDGREIHRRYHYDERMRPVSVFEHALEQCVERFTYAGSDEEDARNNRSGRLIRHDDQAGSLWYEHYGLLTQPLTETRRFCKSLTPPNWPASEADLQDKTYTTHWRHDALGAVVERTDALGHVQRFEVNIAGQPFACRLDGVALLKSTTYNAFGQVEIERAGNDVLSTACYSPVDGRLCRLNAEKAGGKMLQDLNYQYDPVGNIERIEDLAQPVQWFAQQRIQALSTYTYDSLYQLTNATGRESASQIIGPGLPWLEIFGAVDDSRWRNYSQTYTYDSGGNLTRLKHEAGAGNVYAREMVVDECSNRSIFKDDSPIEFDKAFDANGNGQALTPGQLMKWDSRNQLCQVTQVQRDEPDGQDDDVETYVYDGSGQRVRKVRRAKTRGGEQVSEVLYLPGLEIRTRTSGETMHTVVAQAGRNDVRLLHWEDGLRKGIDNDQLRYSLSDHLGSSALELDQNAELVCQESYYPYGGTAWWAAKSASEAKYKTVRYSGKERDATGLYYYGFRYYAPWLQRWINPDPAGDIDGLNLYRMVRNNPVSLQDENGFSPDVDILEKFESPGAFYERTGREFLYRAIRTMESEKLHPETGDKGKLPPDGDAFPELKDKHLERAAKYRSMKTWEGGDIVSTGPELKRLPLQHVSGDNQQSQYISTGTRGAAAYNTVYNWNSKGVGKERRKRPEKDWDPIIKIDVKKLDSGTKIYDMQQEGLKDRDRSDIGQLAEADAEVLISNKINASAIVSVFTNSADYNKFLEEYFPPAKSDGAAASPLVNKIKRSERGGSRRTVSESVADAPVEVFKKRAPIKPQSFRKRRLSS</sequence>
<dbReference type="RefSeq" id="WP_051939377.1">
    <property type="nucleotide sequence ID" value="NZ_CP009048.1"/>
</dbReference>
<name>A0A077FFC2_9PSED</name>
<feature type="domain" description="DUF7587" evidence="1">
    <location>
        <begin position="737"/>
        <end position="848"/>
    </location>
</feature>
<evidence type="ECO:0000313" key="2">
    <source>
        <dbReference type="EMBL" id="AIL61896.1"/>
    </source>
</evidence>
<dbReference type="NCBIfam" id="TIGR03696">
    <property type="entry name" value="Rhs_assc_core"/>
    <property type="match status" value="1"/>
</dbReference>
<dbReference type="HOGENOM" id="CLU_010688_2_0_6"/>
<dbReference type="InterPro" id="IPR056009">
    <property type="entry name" value="DUF7587"/>
</dbReference>
<protein>
    <submittedName>
        <fullName evidence="2">Insecticidal toxin complex protein TccC1</fullName>
    </submittedName>
</protein>
<dbReference type="PANTHER" id="PTHR32305">
    <property type="match status" value="1"/>
</dbReference>